<sequence length="370" mass="40782">MSAPTRVLDRGGEAHRIVTAEQGVTIHTDNGITIDQFTPRQYTSCTWGLRLRDAGTADIVIPPTADYDRLRDIEPWAHSVTIWDVDSGTTLWTGPIHKARASRKGMTISAKDHSAYLSRTRNPITKRWDAADPATVAGELWAAMVEAQGINTRPIVRVDPEGDRYDFQVVADEQMLDQTLSDMNSQGLRWTVVAGTPIIGPVSTKALALLGEHDFLGDGIEFVRDGSQTYNDVLVRAADSNTARARVDYHGKNLQTIVNLDSMFGVSNVNRAARQYVNHTGRPHTRLELTGGTELHPNAPVSMEDLMPSARFIIEARGVRQLFELTSVDVERRQGAVSVRVTMGTVEDDIELLDATNGKQQNMTLGGQRL</sequence>
<evidence type="ECO:0000313" key="2">
    <source>
        <dbReference type="Proteomes" id="UP000203559"/>
    </source>
</evidence>
<dbReference type="KEGG" id="vg:19685963"/>
<dbReference type="EMBL" id="KJ595576">
    <property type="protein sequence ID" value="AHZ95289.1"/>
    <property type="molecule type" value="Genomic_DNA"/>
</dbReference>
<protein>
    <submittedName>
        <fullName evidence="1">Minor tail protein</fullName>
    </submittedName>
</protein>
<reference evidence="1 2" key="1">
    <citation type="submission" date="2014-03" db="EMBL/GenBank/DDBJ databases">
        <authorList>
            <person name="Keyes J.M."/>
            <person name="Palaniappan R.S."/>
            <person name="Soti S."/>
            <person name="Thompson J.R."/>
            <person name="Coody T.K."/>
            <person name="Tekumalla S."/>
            <person name="Morgan A."/>
            <person name="Nelson M.A."/>
            <person name="Hillson S.J."/>
            <person name="Prasetyo J."/>
            <person name="Palomino C."/>
            <person name="Doak A.E."/>
            <person name="Pettis E."/>
            <person name="Harrington E.L."/>
            <person name="Mattivi C.M."/>
            <person name="Trieu M."/>
            <person name="Nelson S.L."/>
            <person name="Pelos C.M."/>
            <person name="Reed S.E."/>
            <person name="Guild N.A."/>
            <person name="Fillman C.L."/>
            <person name="Bradley K.W."/>
            <person name="Clarke D.Q."/>
            <person name="Lewis M.F."/>
            <person name="Barker L.P."/>
            <person name="Bailey C."/>
            <person name="Asai D.J."/>
            <person name="Garber M.L."/>
            <person name="Bowman C.A."/>
            <person name="Russell D.A."/>
            <person name="Pope W.H."/>
            <person name="Jacobs-Sera D."/>
            <person name="Hendrix R.W."/>
            <person name="Hatfull G.F."/>
        </authorList>
    </citation>
    <scope>NUCLEOTIDE SEQUENCE [LARGE SCALE GENOMIC DNA]</scope>
</reference>
<gene>
    <name evidence="1" type="primary">29</name>
    <name evidence="1" type="ORF">PBI_MANAD_29</name>
</gene>
<proteinExistence type="predicted"/>
<dbReference type="Proteomes" id="UP000203559">
    <property type="component" value="Segment"/>
</dbReference>
<evidence type="ECO:0000313" key="1">
    <source>
        <dbReference type="EMBL" id="AHZ95289.1"/>
    </source>
</evidence>
<keyword evidence="2" id="KW-1185">Reference proteome</keyword>
<accession>A0A059VKA8</accession>
<dbReference type="GeneID" id="19685963"/>
<name>A0A059VKA8_9CAUD</name>
<organism evidence="1 2">
    <name type="scientific">Mycobacterium phage Manad</name>
    <dbReference type="NCBI Taxonomy" id="1486403"/>
    <lineage>
        <taxon>Viruses</taxon>
        <taxon>Duplodnaviria</taxon>
        <taxon>Heunggongvirae</taxon>
        <taxon>Uroviricota</taxon>
        <taxon>Caudoviricetes</taxon>
        <taxon>Bclasvirinae</taxon>
        <taxon>Pegunavirus</taxon>
        <taxon>Pegunavirus manad</taxon>
    </lineage>
</organism>
<dbReference type="RefSeq" id="YP_009043304.1">
    <property type="nucleotide sequence ID" value="NC_024363.1"/>
</dbReference>